<evidence type="ECO:0000313" key="17">
    <source>
        <dbReference type="Proteomes" id="UP001165289"/>
    </source>
</evidence>
<dbReference type="FunFam" id="1.10.630.10:FF:000238">
    <property type="entry name" value="Cytochrome P450 2A6"/>
    <property type="match status" value="1"/>
</dbReference>
<feature type="binding site" description="axial binding residue" evidence="14">
    <location>
        <position position="434"/>
    </location>
    <ligand>
        <name>heme</name>
        <dbReference type="ChEBI" id="CHEBI:30413"/>
    </ligand>
    <ligandPart>
        <name>Fe</name>
        <dbReference type="ChEBI" id="CHEBI:18248"/>
    </ligandPart>
</feature>
<name>A0AAV7KDV3_9METZ</name>
<comment type="similarity">
    <text evidence="4">Belongs to the cytochrome P450 family.</text>
</comment>
<evidence type="ECO:0000256" key="5">
    <source>
        <dbReference type="ARBA" id="ARBA00012109"/>
    </source>
</evidence>
<keyword evidence="10" id="KW-0560">Oxidoreductase</keyword>
<evidence type="ECO:0000256" key="4">
    <source>
        <dbReference type="ARBA" id="ARBA00010617"/>
    </source>
</evidence>
<evidence type="ECO:0000256" key="13">
    <source>
        <dbReference type="ARBA" id="ARBA00023136"/>
    </source>
</evidence>
<dbReference type="GO" id="GO:0005506">
    <property type="term" value="F:iron ion binding"/>
    <property type="evidence" value="ECO:0007669"/>
    <property type="project" value="InterPro"/>
</dbReference>
<proteinExistence type="inferred from homology"/>
<dbReference type="InterPro" id="IPR002401">
    <property type="entry name" value="Cyt_P450_E_grp-I"/>
</dbReference>
<feature type="chain" id="PRO_5044000862" description="unspecific monooxygenase" evidence="15">
    <location>
        <begin position="24"/>
        <end position="492"/>
    </location>
</feature>
<dbReference type="GO" id="GO:0004508">
    <property type="term" value="F:steroid 17-alpha-monooxygenase activity"/>
    <property type="evidence" value="ECO:0007669"/>
    <property type="project" value="TreeGrafter"/>
</dbReference>
<evidence type="ECO:0000256" key="14">
    <source>
        <dbReference type="PIRSR" id="PIRSR602401-1"/>
    </source>
</evidence>
<evidence type="ECO:0000256" key="7">
    <source>
        <dbReference type="ARBA" id="ARBA00022723"/>
    </source>
</evidence>
<keyword evidence="11 14" id="KW-0408">Iron</keyword>
<evidence type="ECO:0000313" key="16">
    <source>
        <dbReference type="EMBL" id="KAI6659251.1"/>
    </source>
</evidence>
<reference evidence="16 17" key="1">
    <citation type="journal article" date="2023" name="BMC Biol.">
        <title>The compact genome of the sponge Oopsacas minuta (Hexactinellida) is lacking key metazoan core genes.</title>
        <authorList>
            <person name="Santini S."/>
            <person name="Schenkelaars Q."/>
            <person name="Jourda C."/>
            <person name="Duchesne M."/>
            <person name="Belahbib H."/>
            <person name="Rocher C."/>
            <person name="Selva M."/>
            <person name="Riesgo A."/>
            <person name="Vervoort M."/>
            <person name="Leys S.P."/>
            <person name="Kodjabachian L."/>
            <person name="Le Bivic A."/>
            <person name="Borchiellini C."/>
            <person name="Claverie J.M."/>
            <person name="Renard E."/>
        </authorList>
    </citation>
    <scope>NUCLEOTIDE SEQUENCE [LARGE SCALE GENOMIC DNA]</scope>
    <source>
        <strain evidence="16">SPO-2</strain>
    </source>
</reference>
<keyword evidence="12" id="KW-0503">Monooxygenase</keyword>
<evidence type="ECO:0000256" key="15">
    <source>
        <dbReference type="SAM" id="SignalP"/>
    </source>
</evidence>
<organism evidence="16 17">
    <name type="scientific">Oopsacas minuta</name>
    <dbReference type="NCBI Taxonomy" id="111878"/>
    <lineage>
        <taxon>Eukaryota</taxon>
        <taxon>Metazoa</taxon>
        <taxon>Porifera</taxon>
        <taxon>Hexactinellida</taxon>
        <taxon>Hexasterophora</taxon>
        <taxon>Lyssacinosida</taxon>
        <taxon>Leucopsacidae</taxon>
        <taxon>Oopsacas</taxon>
    </lineage>
</organism>
<keyword evidence="7 14" id="KW-0479">Metal-binding</keyword>
<dbReference type="PRINTS" id="PR00385">
    <property type="entry name" value="P450"/>
</dbReference>
<evidence type="ECO:0000256" key="11">
    <source>
        <dbReference type="ARBA" id="ARBA00023004"/>
    </source>
</evidence>
<comment type="cofactor">
    <cofactor evidence="1 14">
        <name>heme</name>
        <dbReference type="ChEBI" id="CHEBI:30413"/>
    </cofactor>
</comment>
<evidence type="ECO:0000256" key="3">
    <source>
        <dbReference type="ARBA" id="ARBA00004406"/>
    </source>
</evidence>
<evidence type="ECO:0000256" key="2">
    <source>
        <dbReference type="ARBA" id="ARBA00004174"/>
    </source>
</evidence>
<dbReference type="Gene3D" id="1.10.630.10">
    <property type="entry name" value="Cytochrome P450"/>
    <property type="match status" value="1"/>
</dbReference>
<evidence type="ECO:0000256" key="9">
    <source>
        <dbReference type="ARBA" id="ARBA00022848"/>
    </source>
</evidence>
<dbReference type="InterPro" id="IPR001128">
    <property type="entry name" value="Cyt_P450"/>
</dbReference>
<sequence length="492" mass="56713">MSIDLLLLLFTTLLLLVWYVLYGRPSTEPPGPWGLPLVGYLPFLGKKMNLTINNLAKRYGNVFQLRMGSRKVVVISGQRCVREALLRRGLEFAGRPNFYSYTAVSKFGFSDMNPSFRMYKKQTMKAFGEFTKTRRNELQQVAHNSVNMLMKKFKEANNMPFDPKRVLDRVVCTIMGYICYGEFFNIEDELVTALLDKAQDFATFIAFGLVCDFLPWSKFLIRHKLRRLEELLCVFNKYADKIAMAHIGNYDGENMRSMCDIFRKVAEGMNEEERKVLKVDDDMLKNHLSSIFGAGFSTTAGTLKYAILIMAIYPEVQTKVQLEIDSVIGGDRYPAFDDESRLVYTSAVVTEIYRYHSLAALGVTHSTTCNTIFEGYFIRKDTPVIFNMYSAHRDDTVFTDPERFMPERFIRLDGTFNCTLAQYVSPYSIGFRRCAGEPVARLEVSVFFATILQQCRIESAPDHPLDLDNYIMTFGIYHKPFKVIFRSRFGEW</sequence>
<evidence type="ECO:0000256" key="6">
    <source>
        <dbReference type="ARBA" id="ARBA00022617"/>
    </source>
</evidence>
<comment type="subcellular location">
    <subcellularLocation>
        <location evidence="3">Endoplasmic reticulum membrane</location>
        <topology evidence="3">Peripheral membrane protein</topology>
    </subcellularLocation>
    <subcellularLocation>
        <location evidence="2">Microsome membrane</location>
        <topology evidence="2">Peripheral membrane protein</topology>
    </subcellularLocation>
</comment>
<dbReference type="SUPFAM" id="SSF48264">
    <property type="entry name" value="Cytochrome P450"/>
    <property type="match status" value="1"/>
</dbReference>
<evidence type="ECO:0000256" key="8">
    <source>
        <dbReference type="ARBA" id="ARBA00022824"/>
    </source>
</evidence>
<keyword evidence="13" id="KW-0472">Membrane</keyword>
<dbReference type="GO" id="GO:0005789">
    <property type="term" value="C:endoplasmic reticulum membrane"/>
    <property type="evidence" value="ECO:0007669"/>
    <property type="project" value="UniProtKB-SubCell"/>
</dbReference>
<dbReference type="PANTHER" id="PTHR24289:SF21">
    <property type="entry name" value="CYTOCHROME P450 1A"/>
    <property type="match status" value="1"/>
</dbReference>
<dbReference type="PANTHER" id="PTHR24289">
    <property type="entry name" value="STEROID 17-ALPHA-HYDROXYLASE/17,20 LYASE"/>
    <property type="match status" value="1"/>
</dbReference>
<keyword evidence="15" id="KW-0732">Signal</keyword>
<dbReference type="PRINTS" id="PR00463">
    <property type="entry name" value="EP450I"/>
</dbReference>
<gene>
    <name evidence="16" type="ORF">LOD99_14924</name>
</gene>
<dbReference type="EMBL" id="JAKMXF010000066">
    <property type="protein sequence ID" value="KAI6659251.1"/>
    <property type="molecule type" value="Genomic_DNA"/>
</dbReference>
<dbReference type="InterPro" id="IPR036396">
    <property type="entry name" value="Cyt_P450_sf"/>
</dbReference>
<dbReference type="EC" id="1.14.14.1" evidence="5"/>
<evidence type="ECO:0000256" key="10">
    <source>
        <dbReference type="ARBA" id="ARBA00023002"/>
    </source>
</evidence>
<accession>A0AAV7KDV3</accession>
<evidence type="ECO:0000256" key="1">
    <source>
        <dbReference type="ARBA" id="ARBA00001971"/>
    </source>
</evidence>
<keyword evidence="17" id="KW-1185">Reference proteome</keyword>
<dbReference type="AlphaFoldDB" id="A0AAV7KDV3"/>
<dbReference type="Pfam" id="PF00067">
    <property type="entry name" value="p450"/>
    <property type="match status" value="1"/>
</dbReference>
<keyword evidence="8" id="KW-0256">Endoplasmic reticulum</keyword>
<protein>
    <recommendedName>
        <fullName evidence="5">unspecific monooxygenase</fullName>
        <ecNumber evidence="5">1.14.14.1</ecNumber>
    </recommendedName>
</protein>
<feature type="signal peptide" evidence="15">
    <location>
        <begin position="1"/>
        <end position="23"/>
    </location>
</feature>
<keyword evidence="9" id="KW-0492">Microsome</keyword>
<dbReference type="GO" id="GO:0020037">
    <property type="term" value="F:heme binding"/>
    <property type="evidence" value="ECO:0007669"/>
    <property type="project" value="InterPro"/>
</dbReference>
<dbReference type="Proteomes" id="UP001165289">
    <property type="component" value="Unassembled WGS sequence"/>
</dbReference>
<evidence type="ECO:0000256" key="12">
    <source>
        <dbReference type="ARBA" id="ARBA00023033"/>
    </source>
</evidence>
<keyword evidence="6 14" id="KW-0349">Heme</keyword>
<dbReference type="GO" id="GO:0042446">
    <property type="term" value="P:hormone biosynthetic process"/>
    <property type="evidence" value="ECO:0007669"/>
    <property type="project" value="TreeGrafter"/>
</dbReference>
<comment type="caution">
    <text evidence="16">The sequence shown here is derived from an EMBL/GenBank/DDBJ whole genome shotgun (WGS) entry which is preliminary data.</text>
</comment>
<dbReference type="GO" id="GO:0042448">
    <property type="term" value="P:progesterone metabolic process"/>
    <property type="evidence" value="ECO:0007669"/>
    <property type="project" value="TreeGrafter"/>
</dbReference>